<feature type="region of interest" description="Disordered" evidence="1">
    <location>
        <begin position="46"/>
        <end position="66"/>
    </location>
</feature>
<accession>A0ABQ1E356</accession>
<reference evidence="2 3" key="1">
    <citation type="submission" date="2020-06" db="EMBL/GenBank/DDBJ databases">
        <title>Characterization of fructooligosaccharide metabolism and fructooligosaccharide-degrading enzymes in human commensal butyrate producers.</title>
        <authorList>
            <person name="Tanno H."/>
            <person name="Fujii T."/>
            <person name="Hirano K."/>
            <person name="Maeno S."/>
            <person name="Tonozuka T."/>
            <person name="Sakamoto M."/>
            <person name="Ohkuma M."/>
            <person name="Tochio T."/>
            <person name="Endo A."/>
        </authorList>
    </citation>
    <scope>NUCLEOTIDE SEQUENCE [LARGE SCALE GENOMIC DNA]</scope>
    <source>
        <strain evidence="2 3">JCM 31056</strain>
    </source>
</reference>
<dbReference type="Proteomes" id="UP000620147">
    <property type="component" value="Unassembled WGS sequence"/>
</dbReference>
<sequence length="66" mass="7777">MKRFEALTEPTGETIPNTYEERRAALTAKRQKARREEQDYAAVRRNVEEFLSPPRQAPARQKDMEL</sequence>
<protein>
    <submittedName>
        <fullName evidence="2">Uncharacterized protein</fullName>
    </submittedName>
</protein>
<proteinExistence type="predicted"/>
<name>A0ABQ1E356_9FIRM</name>
<evidence type="ECO:0000313" key="2">
    <source>
        <dbReference type="EMBL" id="GFO89332.1"/>
    </source>
</evidence>
<dbReference type="RefSeq" id="WP_188886857.1">
    <property type="nucleotide sequence ID" value="NZ_BLYJ01000043.1"/>
</dbReference>
<gene>
    <name evidence="2" type="ORF">BUFA31_24960</name>
</gene>
<keyword evidence="3" id="KW-1185">Reference proteome</keyword>
<organism evidence="2 3">
    <name type="scientific">Butyricicoccus faecihominis</name>
    <dbReference type="NCBI Taxonomy" id="1712515"/>
    <lineage>
        <taxon>Bacteria</taxon>
        <taxon>Bacillati</taxon>
        <taxon>Bacillota</taxon>
        <taxon>Clostridia</taxon>
        <taxon>Eubacteriales</taxon>
        <taxon>Butyricicoccaceae</taxon>
        <taxon>Butyricicoccus</taxon>
    </lineage>
</organism>
<evidence type="ECO:0000313" key="3">
    <source>
        <dbReference type="Proteomes" id="UP000620147"/>
    </source>
</evidence>
<evidence type="ECO:0000256" key="1">
    <source>
        <dbReference type="SAM" id="MobiDB-lite"/>
    </source>
</evidence>
<comment type="caution">
    <text evidence="2">The sequence shown here is derived from an EMBL/GenBank/DDBJ whole genome shotgun (WGS) entry which is preliminary data.</text>
</comment>
<dbReference type="EMBL" id="BLYJ01000043">
    <property type="protein sequence ID" value="GFO89332.1"/>
    <property type="molecule type" value="Genomic_DNA"/>
</dbReference>
<feature type="region of interest" description="Disordered" evidence="1">
    <location>
        <begin position="1"/>
        <end position="20"/>
    </location>
</feature>